<protein>
    <recommendedName>
        <fullName evidence="3">RNase H type-1 domain-containing protein</fullName>
    </recommendedName>
</protein>
<evidence type="ECO:0000313" key="1">
    <source>
        <dbReference type="EMBL" id="GBM40814.1"/>
    </source>
</evidence>
<dbReference type="OrthoDB" id="6369833at2759"/>
<dbReference type="EMBL" id="BGPR01174049">
    <property type="protein sequence ID" value="GBM40814.1"/>
    <property type="molecule type" value="Genomic_DNA"/>
</dbReference>
<gene>
    <name evidence="1" type="ORF">AVEN_89816_1</name>
</gene>
<name>A0A4Y2FMF8_ARAVE</name>
<dbReference type="Proteomes" id="UP000499080">
    <property type="component" value="Unassembled WGS sequence"/>
</dbReference>
<proteinExistence type="predicted"/>
<evidence type="ECO:0008006" key="3">
    <source>
        <dbReference type="Google" id="ProtNLM"/>
    </source>
</evidence>
<evidence type="ECO:0000313" key="2">
    <source>
        <dbReference type="Proteomes" id="UP000499080"/>
    </source>
</evidence>
<reference evidence="1 2" key="1">
    <citation type="journal article" date="2019" name="Sci. Rep.">
        <title>Orb-weaving spider Araneus ventricosus genome elucidates the spidroin gene catalogue.</title>
        <authorList>
            <person name="Kono N."/>
            <person name="Nakamura H."/>
            <person name="Ohtoshi R."/>
            <person name="Moran D.A.P."/>
            <person name="Shinohara A."/>
            <person name="Yoshida Y."/>
            <person name="Fujiwara M."/>
            <person name="Mori M."/>
            <person name="Tomita M."/>
            <person name="Arakawa K."/>
        </authorList>
    </citation>
    <scope>NUCLEOTIDE SEQUENCE [LARGE SCALE GENOMIC DNA]</scope>
</reference>
<accession>A0A4Y2FMF8</accession>
<keyword evidence="2" id="KW-1185">Reference proteome</keyword>
<comment type="caution">
    <text evidence="1">The sequence shown here is derived from an EMBL/GenBank/DDBJ whole genome shotgun (WGS) entry which is preliminary data.</text>
</comment>
<organism evidence="1 2">
    <name type="scientific">Araneus ventricosus</name>
    <name type="common">Orbweaver spider</name>
    <name type="synonym">Epeira ventricosa</name>
    <dbReference type="NCBI Taxonomy" id="182803"/>
    <lineage>
        <taxon>Eukaryota</taxon>
        <taxon>Metazoa</taxon>
        <taxon>Ecdysozoa</taxon>
        <taxon>Arthropoda</taxon>
        <taxon>Chelicerata</taxon>
        <taxon>Arachnida</taxon>
        <taxon>Araneae</taxon>
        <taxon>Araneomorphae</taxon>
        <taxon>Entelegynae</taxon>
        <taxon>Araneoidea</taxon>
        <taxon>Araneidae</taxon>
        <taxon>Araneus</taxon>
    </lineage>
</organism>
<dbReference type="AlphaFoldDB" id="A0A4Y2FMF8"/>
<sequence>MGSAVSFAGSHRDRVVKEKTGLAAPLVPSVWSETLLGMGSAVTFASETGGQGKSDSSVGFSFGGPRQVTASEWVFGLRQLRWILIRGSSAGHHLRIPAHVGIRGNEQADAAAKSAVVHRSEPLPYADIKSALRNWMLNNWQNDWNLEVDNKLHEIKPIVTQWTLSLNRKYEVTLTRLRIGHSRLTHKYFLFGESPPVCSRCNVLLTIRHVLLDCSSFNRIRLKYFQSIDFNLA</sequence>